<gene>
    <name evidence="4" type="ORF">B1B09_06665</name>
    <name evidence="3" type="ORF">DXN06_07745</name>
</gene>
<evidence type="ECO:0000313" key="3">
    <source>
        <dbReference type="EMBL" id="AXM07037.1"/>
    </source>
</evidence>
<dbReference type="RefSeq" id="WP_002515752.1">
    <property type="nucleotide sequence ID" value="NZ_AP022844.1"/>
</dbReference>
<dbReference type="OrthoDB" id="4869119at2"/>
<dbReference type="GeneID" id="92856033"/>
<evidence type="ECO:0000313" key="5">
    <source>
        <dbReference type="Proteomes" id="UP000226191"/>
    </source>
</evidence>
<feature type="domain" description="TadE-like" evidence="2">
    <location>
        <begin position="37"/>
        <end position="79"/>
    </location>
</feature>
<evidence type="ECO:0000256" key="1">
    <source>
        <dbReference type="SAM" id="Phobius"/>
    </source>
</evidence>
<evidence type="ECO:0000259" key="2">
    <source>
        <dbReference type="Pfam" id="PF07811"/>
    </source>
</evidence>
<dbReference type="InterPro" id="IPR012495">
    <property type="entry name" value="TadE-like_dom"/>
</dbReference>
<evidence type="ECO:0000313" key="6">
    <source>
        <dbReference type="Proteomes" id="UP000256621"/>
    </source>
</evidence>
<accession>A0A2B7J019</accession>
<name>A0A2B7J019_CUTAC</name>
<keyword evidence="1" id="KW-0812">Transmembrane</keyword>
<keyword evidence="1" id="KW-0472">Membrane</keyword>
<feature type="transmembrane region" description="Helical" evidence="1">
    <location>
        <begin position="39"/>
        <end position="61"/>
    </location>
</feature>
<reference evidence="4 5" key="1">
    <citation type="submission" date="2017-02" db="EMBL/GenBank/DDBJ databases">
        <title>Prevalence of linear plasmids in Cutibacterium acnes isolates obtained from cancerous prostatic tissue.</title>
        <authorList>
            <person name="Davidsson S."/>
            <person name="Bruggemann H."/>
        </authorList>
    </citation>
    <scope>NUCLEOTIDE SEQUENCE [LARGE SCALE GENOMIC DNA]</scope>
    <source>
        <strain evidence="4 5">11-78</strain>
    </source>
</reference>
<dbReference type="EMBL" id="MVCE01000002">
    <property type="protein sequence ID" value="PGF35255.1"/>
    <property type="molecule type" value="Genomic_DNA"/>
</dbReference>
<sequence>MIRPFHGRALLPQDRIDQIRYRRCNACQNRRHWCCRGAVAVEAALILPALLMIAAVATGSWRISEVKADAQSAAQVAARAGSVASSVGEGIAVGQRVGLAELAGTRCSNPAIAVDSSDLTLPVGFAGTASARVSCTIKLSDLLVPGMPGSFHIESVAHSTLDSHRERYS</sequence>
<dbReference type="OMA" id="AHQKVEH"/>
<proteinExistence type="predicted"/>
<dbReference type="AlphaFoldDB" id="A0A2B7J019"/>
<dbReference type="Pfam" id="PF07811">
    <property type="entry name" value="TadE"/>
    <property type="match status" value="1"/>
</dbReference>
<organism evidence="4 5">
    <name type="scientific">Cutibacterium acnes</name>
    <name type="common">Propionibacterium acnes</name>
    <dbReference type="NCBI Taxonomy" id="1747"/>
    <lineage>
        <taxon>Bacteria</taxon>
        <taxon>Bacillati</taxon>
        <taxon>Actinomycetota</taxon>
        <taxon>Actinomycetes</taxon>
        <taxon>Propionibacteriales</taxon>
        <taxon>Propionibacteriaceae</taxon>
        <taxon>Cutibacterium</taxon>
    </lineage>
</organism>
<protein>
    <recommendedName>
        <fullName evidence="2">TadE-like domain-containing protein</fullName>
    </recommendedName>
</protein>
<reference evidence="3 6" key="2">
    <citation type="submission" date="2018-08" db="EMBL/GenBank/DDBJ databases">
        <title>Genome sequencing of Cutibacterium acnes KCOM 1315.</title>
        <authorList>
            <person name="Kook J.-K."/>
            <person name="Park S.-N."/>
            <person name="Lim Y.K."/>
        </authorList>
    </citation>
    <scope>NUCLEOTIDE SEQUENCE [LARGE SCALE GENOMIC DNA]</scope>
    <source>
        <strain evidence="3 6">KCOM 1315</strain>
    </source>
</reference>
<keyword evidence="1" id="KW-1133">Transmembrane helix</keyword>
<dbReference type="Proteomes" id="UP000226191">
    <property type="component" value="Unassembled WGS sequence"/>
</dbReference>
<dbReference type="Proteomes" id="UP000256621">
    <property type="component" value="Chromosome"/>
</dbReference>
<dbReference type="EMBL" id="CP031442">
    <property type="protein sequence ID" value="AXM07037.1"/>
    <property type="molecule type" value="Genomic_DNA"/>
</dbReference>
<evidence type="ECO:0000313" key="4">
    <source>
        <dbReference type="EMBL" id="PGF35255.1"/>
    </source>
</evidence>